<sequence>MSTGTAIHSFQYQLSVLRLDTATVHCFRCTRGILTRPRVIRGHHTLLLDIRCTMKQHFSDGLFPSCGRAQSGGLVAKLPVHSAIYISWFSYSSGSAALEICKRARLRDTIGATNFESEWDQRIAGSRSDGWDQCADTSAVVFTAFKHPYPLHARLGEKQIPNGFSHSRCDTYEPCRLE</sequence>
<gene>
    <name evidence="1" type="ORF">ALC62_02452</name>
</gene>
<proteinExistence type="predicted"/>
<dbReference type="AlphaFoldDB" id="A0A195D115"/>
<reference evidence="1 2" key="1">
    <citation type="submission" date="2016-03" db="EMBL/GenBank/DDBJ databases">
        <title>Cyphomyrmex costatus WGS genome.</title>
        <authorList>
            <person name="Nygaard S."/>
            <person name="Hu H."/>
            <person name="Boomsma J."/>
            <person name="Zhang G."/>
        </authorList>
    </citation>
    <scope>NUCLEOTIDE SEQUENCE [LARGE SCALE GENOMIC DNA]</scope>
    <source>
        <strain evidence="1">MS0001</strain>
        <tissue evidence="1">Whole body</tissue>
    </source>
</reference>
<evidence type="ECO:0000313" key="1">
    <source>
        <dbReference type="EMBL" id="KYN06598.1"/>
    </source>
</evidence>
<dbReference type="EMBL" id="KQ976986">
    <property type="protein sequence ID" value="KYN06598.1"/>
    <property type="molecule type" value="Genomic_DNA"/>
</dbReference>
<accession>A0A195D115</accession>
<name>A0A195D115_9HYME</name>
<organism evidence="1 2">
    <name type="scientific">Cyphomyrmex costatus</name>
    <dbReference type="NCBI Taxonomy" id="456900"/>
    <lineage>
        <taxon>Eukaryota</taxon>
        <taxon>Metazoa</taxon>
        <taxon>Ecdysozoa</taxon>
        <taxon>Arthropoda</taxon>
        <taxon>Hexapoda</taxon>
        <taxon>Insecta</taxon>
        <taxon>Pterygota</taxon>
        <taxon>Neoptera</taxon>
        <taxon>Endopterygota</taxon>
        <taxon>Hymenoptera</taxon>
        <taxon>Apocrita</taxon>
        <taxon>Aculeata</taxon>
        <taxon>Formicoidea</taxon>
        <taxon>Formicidae</taxon>
        <taxon>Myrmicinae</taxon>
        <taxon>Cyphomyrmex</taxon>
    </lineage>
</organism>
<evidence type="ECO:0000313" key="2">
    <source>
        <dbReference type="Proteomes" id="UP000078542"/>
    </source>
</evidence>
<keyword evidence="2" id="KW-1185">Reference proteome</keyword>
<protein>
    <submittedName>
        <fullName evidence="1">Uncharacterized protein</fullName>
    </submittedName>
</protein>
<dbReference type="Proteomes" id="UP000078542">
    <property type="component" value="Unassembled WGS sequence"/>
</dbReference>